<dbReference type="SUPFAM" id="SSF48592">
    <property type="entry name" value="GroEL equatorial domain-like"/>
    <property type="match status" value="2"/>
</dbReference>
<dbReference type="PROSITE" id="PS00751">
    <property type="entry name" value="TCP1_2"/>
    <property type="match status" value="1"/>
</dbReference>
<dbReference type="SUPFAM" id="SSF52029">
    <property type="entry name" value="GroEL apical domain-like"/>
    <property type="match status" value="1"/>
</dbReference>
<dbReference type="InterPro" id="IPR017998">
    <property type="entry name" value="Chaperone_TCP-1"/>
</dbReference>
<evidence type="ECO:0000313" key="9">
    <source>
        <dbReference type="Proteomes" id="UP001318860"/>
    </source>
</evidence>
<evidence type="ECO:0000256" key="6">
    <source>
        <dbReference type="ARBA" id="ARBA00023186"/>
    </source>
</evidence>
<evidence type="ECO:0000256" key="3">
    <source>
        <dbReference type="ARBA" id="ARBA00014424"/>
    </source>
</evidence>
<dbReference type="Gene3D" id="3.30.260.10">
    <property type="entry name" value="TCP-1-like chaperonin intermediate domain"/>
    <property type="match status" value="1"/>
</dbReference>
<dbReference type="Pfam" id="PF00118">
    <property type="entry name" value="Cpn60_TCP1"/>
    <property type="match status" value="2"/>
</dbReference>
<keyword evidence="5" id="KW-0067">ATP-binding</keyword>
<name>A0ABR0UH57_REHGL</name>
<keyword evidence="4" id="KW-0547">Nucleotide-binding</keyword>
<evidence type="ECO:0000313" key="8">
    <source>
        <dbReference type="EMBL" id="KAK6121623.1"/>
    </source>
</evidence>
<keyword evidence="6" id="KW-0143">Chaperone</keyword>
<organism evidence="8 9">
    <name type="scientific">Rehmannia glutinosa</name>
    <name type="common">Chinese foxglove</name>
    <dbReference type="NCBI Taxonomy" id="99300"/>
    <lineage>
        <taxon>Eukaryota</taxon>
        <taxon>Viridiplantae</taxon>
        <taxon>Streptophyta</taxon>
        <taxon>Embryophyta</taxon>
        <taxon>Tracheophyta</taxon>
        <taxon>Spermatophyta</taxon>
        <taxon>Magnoliopsida</taxon>
        <taxon>eudicotyledons</taxon>
        <taxon>Gunneridae</taxon>
        <taxon>Pentapetalae</taxon>
        <taxon>asterids</taxon>
        <taxon>lamiids</taxon>
        <taxon>Lamiales</taxon>
        <taxon>Orobanchaceae</taxon>
        <taxon>Rehmannieae</taxon>
        <taxon>Rehmannia</taxon>
    </lineage>
</organism>
<evidence type="ECO:0000256" key="5">
    <source>
        <dbReference type="ARBA" id="ARBA00022840"/>
    </source>
</evidence>
<dbReference type="CDD" id="cd03335">
    <property type="entry name" value="TCP1_alpha"/>
    <property type="match status" value="1"/>
</dbReference>
<keyword evidence="9" id="KW-1185">Reference proteome</keyword>
<dbReference type="InterPro" id="IPR002194">
    <property type="entry name" value="Chaperonin_TCP-1_CS"/>
</dbReference>
<dbReference type="InterPro" id="IPR027409">
    <property type="entry name" value="GroEL-like_apical_dom_sf"/>
</dbReference>
<proteinExistence type="inferred from homology"/>
<evidence type="ECO:0000256" key="7">
    <source>
        <dbReference type="ARBA" id="ARBA00030049"/>
    </source>
</evidence>
<dbReference type="PROSITE" id="PS00995">
    <property type="entry name" value="TCP1_3"/>
    <property type="match status" value="1"/>
</dbReference>
<protein>
    <recommendedName>
        <fullName evidence="3">T-complex protein 1 subunit alpha</fullName>
    </recommendedName>
    <alternativeName>
        <fullName evidence="7">CCT-alpha</fullName>
    </alternativeName>
</protein>
<sequence>MAINSHTPDISGERQSGQDVRAQNVMACQAVANIVKSSLGPVGLDKVELRQYPPAEVKACNLKVIESHKHLFWLPSLLMIFLSRLGKNLFLMQQYNLILRLVTDLDCGDGFDSVAVNKVYSTHRFTLREELFGFPVNLHGVHDEVLYVVKSAPRREAMVPRLSNPPGDESDKADAWGHRFLSPRPSGARPWLVALASPINLTTLMLVDDIGDVTITNDGATILKMLEVEHPAAKVLVELAELQDREVGDGTTSVVIIAAEFLKRANDLVRNKIHPTSIISGYRLAMREACKYVDEKLAEEKLGKDSLVNCAKTSMSSKLIAGDSDFFANLVVEAVQAVKMTNARGEVKYPIKVGRAAQGMPLKVSPARIACLDFNLQKTKMQMGVQVLVTDPRELEKIRQREADMTKERIEKLLKAGANVVLTTKGIDDMALKLEFRDTVMKLSFNGLAVKISHILLQYFVEAGAIAVRRVRKEDLRHVAKSTGATAVSTFADMEGEETFDSSFLGYADEVVEERIADDDVIMIKGTKTSSAVSLILRGANDYMLDEMDRALHDALCIVKRTLESNTVVAGGGAVEAALSVYLENLATTLGSREQLAIAEFAESFLIIPKVLAVNAAKDATELVAKLRAYHHTAQTKADKKHLSSMGLDLIKGTVRNNLEAGVIEPAMSKVKIIQFATEAAITILRIDDMIKLFKDESQNDQD</sequence>
<dbReference type="Proteomes" id="UP001318860">
    <property type="component" value="Unassembled WGS sequence"/>
</dbReference>
<dbReference type="InterPro" id="IPR027413">
    <property type="entry name" value="GROEL-like_equatorial_sf"/>
</dbReference>
<dbReference type="Gene3D" id="1.10.560.10">
    <property type="entry name" value="GroEL-like equatorial domain"/>
    <property type="match status" value="2"/>
</dbReference>
<dbReference type="InterPro" id="IPR027410">
    <property type="entry name" value="TCP-1-like_intermed_sf"/>
</dbReference>
<comment type="caution">
    <text evidence="8">The sequence shown here is derived from an EMBL/GenBank/DDBJ whole genome shotgun (WGS) entry which is preliminary data.</text>
</comment>
<gene>
    <name evidence="8" type="ORF">DH2020_044631</name>
</gene>
<dbReference type="PANTHER" id="PTHR11353">
    <property type="entry name" value="CHAPERONIN"/>
    <property type="match status" value="1"/>
</dbReference>
<dbReference type="SUPFAM" id="SSF54849">
    <property type="entry name" value="GroEL-intermediate domain like"/>
    <property type="match status" value="1"/>
</dbReference>
<dbReference type="InterPro" id="IPR002423">
    <property type="entry name" value="Cpn60/GroEL/TCP-1"/>
</dbReference>
<evidence type="ECO:0000256" key="2">
    <source>
        <dbReference type="ARBA" id="ARBA00008020"/>
    </source>
</evidence>
<reference evidence="8 9" key="1">
    <citation type="journal article" date="2021" name="Comput. Struct. Biotechnol. J.">
        <title>De novo genome assembly of the potent medicinal plant Rehmannia glutinosa using nanopore technology.</title>
        <authorList>
            <person name="Ma L."/>
            <person name="Dong C."/>
            <person name="Song C."/>
            <person name="Wang X."/>
            <person name="Zheng X."/>
            <person name="Niu Y."/>
            <person name="Chen S."/>
            <person name="Feng W."/>
        </authorList>
    </citation>
    <scope>NUCLEOTIDE SEQUENCE [LARGE SCALE GENOMIC DNA]</scope>
    <source>
        <strain evidence="8">DH-2019</strain>
    </source>
</reference>
<dbReference type="EMBL" id="JABTTQ020002868">
    <property type="protein sequence ID" value="KAK6121623.1"/>
    <property type="molecule type" value="Genomic_DNA"/>
</dbReference>
<comment type="subcellular location">
    <subcellularLocation>
        <location evidence="1">Cytoplasm</location>
    </subcellularLocation>
</comment>
<accession>A0ABR0UH57</accession>
<evidence type="ECO:0000256" key="1">
    <source>
        <dbReference type="ARBA" id="ARBA00004496"/>
    </source>
</evidence>
<dbReference type="InterPro" id="IPR012715">
    <property type="entry name" value="Chap_CCT_alpha"/>
</dbReference>
<dbReference type="Gene3D" id="3.50.7.10">
    <property type="entry name" value="GroEL"/>
    <property type="match status" value="1"/>
</dbReference>
<comment type="similarity">
    <text evidence="2">Belongs to the TCP-1 chaperonin family.</text>
</comment>
<evidence type="ECO:0000256" key="4">
    <source>
        <dbReference type="ARBA" id="ARBA00022741"/>
    </source>
</evidence>